<dbReference type="SUPFAM" id="SSF102405">
    <property type="entry name" value="MCP/YpsA-like"/>
    <property type="match status" value="1"/>
</dbReference>
<gene>
    <name evidence="1" type="ORF">vBRpoPV13_40</name>
</gene>
<name>A0A2Z4QH08_9CAUD</name>
<sequence>MIYTGIGSRETPPAVVAKMVQVGKALATMGCTLRSGGAAGADEAFEAGCDLKNGVKEIYLPWKGFRGNPSPLFGTTKEARLLAKQFHPKWEYLMDRARDFMGRNSYQVLGQDLKTPTSVIICWTPGGKVVGGTGQALRMAEHYEIPILNFGSMSDDQISDNIFAINERTRHES</sequence>
<dbReference type="EMBL" id="MH015256">
    <property type="protein sequence ID" value="AWY09397.1"/>
    <property type="molecule type" value="Genomic_DNA"/>
</dbReference>
<evidence type="ECO:0000313" key="2">
    <source>
        <dbReference type="Proteomes" id="UP000250784"/>
    </source>
</evidence>
<reference evidence="1 2" key="1">
    <citation type="submission" date="2018-03" db="EMBL/GenBank/DDBJ databases">
        <title>Diverse roseophage infecting Ruegeria pomeroyi DSS-3.</title>
        <authorList>
            <person name="Zhan Y."/>
            <person name="Chen F."/>
            <person name="Wommack E."/>
            <person name="Nasko D."/>
        </authorList>
    </citation>
    <scope>NUCLEOTIDE SEQUENCE [LARGE SCALE GENOMIC DNA]</scope>
</reference>
<accession>A0A2Z4QH08</accession>
<proteinExistence type="predicted"/>
<organism evidence="1 2">
    <name type="scientific">Ruegeria phage vB_RpoP-V13</name>
    <dbReference type="NCBI Taxonomy" id="2218612"/>
    <lineage>
        <taxon>Viruses</taxon>
        <taxon>Duplodnaviria</taxon>
        <taxon>Heunggongvirae</taxon>
        <taxon>Uroviricota</taxon>
        <taxon>Caudoviricetes</taxon>
        <taxon>Schitoviridae</taxon>
        <taxon>Rhodovirinae</taxon>
        <taxon>Pomeroyivirus</taxon>
        <taxon>Pomeroyivirus V13</taxon>
    </lineage>
</organism>
<keyword evidence="2" id="KW-1185">Reference proteome</keyword>
<evidence type="ECO:0000313" key="1">
    <source>
        <dbReference type="EMBL" id="AWY09397.1"/>
    </source>
</evidence>
<protein>
    <recommendedName>
        <fullName evidence="3">DNA recombination-mediator protein A</fullName>
    </recommendedName>
</protein>
<dbReference type="Gene3D" id="3.40.50.450">
    <property type="match status" value="1"/>
</dbReference>
<evidence type="ECO:0008006" key="3">
    <source>
        <dbReference type="Google" id="ProtNLM"/>
    </source>
</evidence>
<dbReference type="Proteomes" id="UP000250784">
    <property type="component" value="Segment"/>
</dbReference>